<feature type="compositionally biased region" description="Gly residues" evidence="1">
    <location>
        <begin position="1"/>
        <end position="20"/>
    </location>
</feature>
<protein>
    <recommendedName>
        <fullName evidence="4">DUF5320 domain-containing protein</fullName>
    </recommendedName>
</protein>
<reference evidence="3" key="1">
    <citation type="submission" date="2016-11" db="EMBL/GenBank/DDBJ databases">
        <authorList>
            <person name="Varghese N."/>
            <person name="Submissions S."/>
        </authorList>
    </citation>
    <scope>NUCLEOTIDE SEQUENCE [LARGE SCALE GENOMIC DNA]</scope>
    <source>
        <strain evidence="3">DSM 9756</strain>
    </source>
</reference>
<dbReference type="Proteomes" id="UP000184076">
    <property type="component" value="Unassembled WGS sequence"/>
</dbReference>
<dbReference type="EMBL" id="FQVB01000013">
    <property type="protein sequence ID" value="SHF22651.1"/>
    <property type="molecule type" value="Genomic_DNA"/>
</dbReference>
<gene>
    <name evidence="2" type="ORF">SAMN02745206_01565</name>
</gene>
<dbReference type="InterPro" id="IPR035205">
    <property type="entry name" value="DUF5320"/>
</dbReference>
<dbReference type="RefSeq" id="WP_073038437.1">
    <property type="nucleotide sequence ID" value="NZ_FQVB01000013.1"/>
</dbReference>
<keyword evidence="3" id="KW-1185">Reference proteome</keyword>
<dbReference type="Pfam" id="PF17253">
    <property type="entry name" value="DUF5320"/>
    <property type="match status" value="1"/>
</dbReference>
<name>A0A1M4ZXB0_9BACT</name>
<sequence length="116" mass="12330">MPGRDGTGPWGAGPRTGRGLGWCATPRGGAAPAAPVGYGGPGRRGRGRGVRCWWGPPRAFGWGGFGPGWGRMGWRPLSPEEEVGYLKGYAANLERALEEIRREISAIEQGKEGEEP</sequence>
<evidence type="ECO:0000256" key="1">
    <source>
        <dbReference type="SAM" id="MobiDB-lite"/>
    </source>
</evidence>
<feature type="compositionally biased region" description="Low complexity" evidence="1">
    <location>
        <begin position="26"/>
        <end position="36"/>
    </location>
</feature>
<evidence type="ECO:0008006" key="4">
    <source>
        <dbReference type="Google" id="ProtNLM"/>
    </source>
</evidence>
<evidence type="ECO:0000313" key="3">
    <source>
        <dbReference type="Proteomes" id="UP000184076"/>
    </source>
</evidence>
<dbReference type="STRING" id="1121391.SAMN02745206_01565"/>
<evidence type="ECO:0000313" key="2">
    <source>
        <dbReference type="EMBL" id="SHF22651.1"/>
    </source>
</evidence>
<accession>A0A1M4ZXB0</accession>
<organism evidence="2 3">
    <name type="scientific">Desulfacinum infernum DSM 9756</name>
    <dbReference type="NCBI Taxonomy" id="1121391"/>
    <lineage>
        <taxon>Bacteria</taxon>
        <taxon>Pseudomonadati</taxon>
        <taxon>Thermodesulfobacteriota</taxon>
        <taxon>Syntrophobacteria</taxon>
        <taxon>Syntrophobacterales</taxon>
        <taxon>Syntrophobacteraceae</taxon>
        <taxon>Desulfacinum</taxon>
    </lineage>
</organism>
<proteinExistence type="predicted"/>
<feature type="region of interest" description="Disordered" evidence="1">
    <location>
        <begin position="1"/>
        <end position="45"/>
    </location>
</feature>
<dbReference type="AlphaFoldDB" id="A0A1M4ZXB0"/>